<dbReference type="GO" id="GO:0016020">
    <property type="term" value="C:membrane"/>
    <property type="evidence" value="ECO:0007669"/>
    <property type="project" value="UniProtKB-SubCell"/>
</dbReference>
<dbReference type="Gene3D" id="2.70.150.10">
    <property type="entry name" value="Calcium-transporting ATPase, cytoplasmic transduction domain A"/>
    <property type="match status" value="2"/>
</dbReference>
<proteinExistence type="predicted"/>
<dbReference type="Gene3D" id="1.20.1110.10">
    <property type="entry name" value="Calcium-transporting ATPase, transmembrane domain"/>
    <property type="match status" value="2"/>
</dbReference>
<dbReference type="GO" id="GO:0006812">
    <property type="term" value="P:monoatomic cation transport"/>
    <property type="evidence" value="ECO:0007669"/>
    <property type="project" value="UniProtKB-ARBA"/>
</dbReference>
<feature type="transmembrane region" description="Helical" evidence="6">
    <location>
        <begin position="192"/>
        <end position="210"/>
    </location>
</feature>
<evidence type="ECO:0000256" key="6">
    <source>
        <dbReference type="SAM" id="Phobius"/>
    </source>
</evidence>
<evidence type="ECO:0000256" key="5">
    <source>
        <dbReference type="SAM" id="MobiDB-lite"/>
    </source>
</evidence>
<keyword evidence="9" id="KW-1185">Reference proteome</keyword>
<dbReference type="GO" id="GO:0005524">
    <property type="term" value="F:ATP binding"/>
    <property type="evidence" value="ECO:0007669"/>
    <property type="project" value="InterPro"/>
</dbReference>
<evidence type="ECO:0000256" key="4">
    <source>
        <dbReference type="ARBA" id="ARBA00023136"/>
    </source>
</evidence>
<feature type="transmembrane region" description="Helical" evidence="6">
    <location>
        <begin position="230"/>
        <end position="252"/>
    </location>
</feature>
<dbReference type="InterPro" id="IPR004014">
    <property type="entry name" value="ATPase_P-typ_cation-transptr_N"/>
</dbReference>
<feature type="transmembrane region" description="Helical" evidence="6">
    <location>
        <begin position="78"/>
        <end position="100"/>
    </location>
</feature>
<evidence type="ECO:0000256" key="1">
    <source>
        <dbReference type="ARBA" id="ARBA00004370"/>
    </source>
</evidence>
<dbReference type="InterPro" id="IPR023299">
    <property type="entry name" value="ATPase_P-typ_cyto_dom_N"/>
</dbReference>
<feature type="non-terminal residue" evidence="8">
    <location>
        <position position="1"/>
    </location>
</feature>
<dbReference type="Pfam" id="PF00690">
    <property type="entry name" value="Cation_ATPase_N"/>
    <property type="match status" value="1"/>
</dbReference>
<sequence>MSEKIEASTSEAHEAKGGKLEVEEAEHHEHKDEISPELEALLQTDPTKGLTSAEAAERLARFGLNELAEVKRNPLLKFLGYFTGAIAYLIEVACIISAVVEDWLDFGIILALLLVNACIGFIEESKAESALDALRQTLALKTRAWRDGHLVDWFPVMAVVTKTGGDTFIGRAANLISITTEEGHFQKIINRIGNFLILITVVLVVIIMIYQLVHFKGEEKGKFLSVLGRVLVLTVAAIPVGLPTVMSVTMAVGAKQLAAKKVIVKRLTAVEEMASVSVLCSDKTGTLTLNELTFDEPYLTNNYSSDDILLYSYLAAEAGANDPIEFAVRTAAEEQLEILKNRTHKHEVPGFK</sequence>
<dbReference type="InterPro" id="IPR023298">
    <property type="entry name" value="ATPase_P-typ_TM_dom_sf"/>
</dbReference>
<dbReference type="Gene3D" id="3.40.50.1000">
    <property type="entry name" value="HAD superfamily/HAD-like"/>
    <property type="match status" value="1"/>
</dbReference>
<keyword evidence="3 6" id="KW-1133">Transmembrane helix</keyword>
<organism evidence="8 9">
    <name type="scientific">Podila minutissima</name>
    <dbReference type="NCBI Taxonomy" id="64525"/>
    <lineage>
        <taxon>Eukaryota</taxon>
        <taxon>Fungi</taxon>
        <taxon>Fungi incertae sedis</taxon>
        <taxon>Mucoromycota</taxon>
        <taxon>Mortierellomycotina</taxon>
        <taxon>Mortierellomycetes</taxon>
        <taxon>Mortierellales</taxon>
        <taxon>Mortierellaceae</taxon>
        <taxon>Podila</taxon>
    </lineage>
</organism>
<dbReference type="Proteomes" id="UP000696485">
    <property type="component" value="Unassembled WGS sequence"/>
</dbReference>
<accession>A0A9P5S9Y6</accession>
<dbReference type="PANTHER" id="PTHR42861">
    <property type="entry name" value="CALCIUM-TRANSPORTING ATPASE"/>
    <property type="match status" value="1"/>
</dbReference>
<evidence type="ECO:0000256" key="2">
    <source>
        <dbReference type="ARBA" id="ARBA00022692"/>
    </source>
</evidence>
<gene>
    <name evidence="8" type="ORF">BG006_002314</name>
</gene>
<feature type="domain" description="Cation-transporting P-type ATPase N-terminal" evidence="7">
    <location>
        <begin position="28"/>
        <end position="102"/>
    </location>
</feature>
<reference evidence="8" key="1">
    <citation type="journal article" date="2020" name="Fungal Divers.">
        <title>Resolving the Mortierellaceae phylogeny through synthesis of multi-gene phylogenetics and phylogenomics.</title>
        <authorList>
            <person name="Vandepol N."/>
            <person name="Liber J."/>
            <person name="Desiro A."/>
            <person name="Na H."/>
            <person name="Kennedy M."/>
            <person name="Barry K."/>
            <person name="Grigoriev I.V."/>
            <person name="Miller A.N."/>
            <person name="O'Donnell K."/>
            <person name="Stajich J.E."/>
            <person name="Bonito G."/>
        </authorList>
    </citation>
    <scope>NUCLEOTIDE SEQUENCE</scope>
    <source>
        <strain evidence="8">NVP1</strain>
    </source>
</reference>
<dbReference type="InterPro" id="IPR018303">
    <property type="entry name" value="ATPase_P-typ_P_site"/>
</dbReference>
<dbReference type="SMART" id="SM00831">
    <property type="entry name" value="Cation_ATPase_N"/>
    <property type="match status" value="1"/>
</dbReference>
<dbReference type="InterPro" id="IPR023214">
    <property type="entry name" value="HAD_sf"/>
</dbReference>
<protein>
    <recommendedName>
        <fullName evidence="7">Cation-transporting P-type ATPase N-terminal domain-containing protein</fullName>
    </recommendedName>
</protein>
<dbReference type="GO" id="GO:0016887">
    <property type="term" value="F:ATP hydrolysis activity"/>
    <property type="evidence" value="ECO:0007669"/>
    <property type="project" value="InterPro"/>
</dbReference>
<dbReference type="InterPro" id="IPR001757">
    <property type="entry name" value="P_typ_ATPase"/>
</dbReference>
<evidence type="ECO:0000256" key="3">
    <source>
        <dbReference type="ARBA" id="ARBA00022989"/>
    </source>
</evidence>
<dbReference type="EMBL" id="JAAAUY010001525">
    <property type="protein sequence ID" value="KAF9322530.1"/>
    <property type="molecule type" value="Genomic_DNA"/>
</dbReference>
<dbReference type="PROSITE" id="PS00154">
    <property type="entry name" value="ATPASE_E1_E2"/>
    <property type="match status" value="1"/>
</dbReference>
<dbReference type="NCBIfam" id="TIGR01494">
    <property type="entry name" value="ATPase_P-type"/>
    <property type="match status" value="1"/>
</dbReference>
<feature type="region of interest" description="Disordered" evidence="5">
    <location>
        <begin position="1"/>
        <end position="34"/>
    </location>
</feature>
<evidence type="ECO:0000313" key="9">
    <source>
        <dbReference type="Proteomes" id="UP000696485"/>
    </source>
</evidence>
<dbReference type="Gene3D" id="3.40.1110.10">
    <property type="entry name" value="Calcium-transporting ATPase, cytoplasmic domain N"/>
    <property type="match status" value="1"/>
</dbReference>
<evidence type="ECO:0000259" key="7">
    <source>
        <dbReference type="SMART" id="SM00831"/>
    </source>
</evidence>
<keyword evidence="2 6" id="KW-0812">Transmembrane</keyword>
<feature type="transmembrane region" description="Helical" evidence="6">
    <location>
        <begin position="106"/>
        <end position="122"/>
    </location>
</feature>
<dbReference type="SUPFAM" id="SSF81665">
    <property type="entry name" value="Calcium ATPase, transmembrane domain M"/>
    <property type="match status" value="1"/>
</dbReference>
<dbReference type="AlphaFoldDB" id="A0A9P5S9Y6"/>
<evidence type="ECO:0000313" key="8">
    <source>
        <dbReference type="EMBL" id="KAF9322530.1"/>
    </source>
</evidence>
<comment type="caution">
    <text evidence="8">The sequence shown here is derived from an EMBL/GenBank/DDBJ whole genome shotgun (WGS) entry which is preliminary data.</text>
</comment>
<keyword evidence="4 6" id="KW-0472">Membrane</keyword>
<comment type="subcellular location">
    <subcellularLocation>
        <location evidence="1">Membrane</location>
    </subcellularLocation>
</comment>
<name>A0A9P5S9Y6_9FUNG</name>